<gene>
    <name evidence="6" type="ORF">GCM10007420_23280</name>
</gene>
<name>A0ABQ1XYA1_9PROT</name>
<evidence type="ECO:0000313" key="7">
    <source>
        <dbReference type="Proteomes" id="UP000648722"/>
    </source>
</evidence>
<protein>
    <submittedName>
        <fullName evidence="6">Membrane protein</fullName>
    </submittedName>
</protein>
<reference evidence="7" key="1">
    <citation type="journal article" date="2019" name="Int. J. Syst. Evol. Microbiol.">
        <title>The Global Catalogue of Microorganisms (GCM) 10K type strain sequencing project: providing services to taxonomists for standard genome sequencing and annotation.</title>
        <authorList>
            <consortium name="The Broad Institute Genomics Platform"/>
            <consortium name="The Broad Institute Genome Sequencing Center for Infectious Disease"/>
            <person name="Wu L."/>
            <person name="Ma J."/>
        </authorList>
    </citation>
    <scope>NUCLEOTIDE SEQUENCE [LARGE SCALE GENOMIC DNA]</scope>
    <source>
        <strain evidence="7">CGMCC 1.12766</strain>
    </source>
</reference>
<feature type="transmembrane region" description="Helical" evidence="5">
    <location>
        <begin position="116"/>
        <end position="135"/>
    </location>
</feature>
<evidence type="ECO:0000256" key="3">
    <source>
        <dbReference type="ARBA" id="ARBA00022989"/>
    </source>
</evidence>
<dbReference type="RefSeq" id="WP_188452760.1">
    <property type="nucleotide sequence ID" value="NZ_BMFS01000011.1"/>
</dbReference>
<dbReference type="Pfam" id="PF01124">
    <property type="entry name" value="MAPEG"/>
    <property type="match status" value="1"/>
</dbReference>
<comment type="caution">
    <text evidence="6">The sequence shown here is derived from an EMBL/GenBank/DDBJ whole genome shotgun (WGS) entry which is preliminary data.</text>
</comment>
<evidence type="ECO:0000256" key="2">
    <source>
        <dbReference type="ARBA" id="ARBA00022692"/>
    </source>
</evidence>
<comment type="subcellular location">
    <subcellularLocation>
        <location evidence="1">Membrane</location>
    </subcellularLocation>
</comment>
<sequence length="139" mass="15910">MYQSMMVPLLALVCWTLVMWLWMYATRIPAMQKAKINPARMKEKSEMDVLPRSVRQIADNHNHLHEQPVIFYALVTYSHLVGVGDAINIGFAWTYVILRVIHSLVQGTINFIPLRFGIYALATICLFVIAIRNLIALPV</sequence>
<proteinExistence type="predicted"/>
<evidence type="ECO:0000256" key="5">
    <source>
        <dbReference type="SAM" id="Phobius"/>
    </source>
</evidence>
<keyword evidence="7" id="KW-1185">Reference proteome</keyword>
<dbReference type="Proteomes" id="UP000648722">
    <property type="component" value="Unassembled WGS sequence"/>
</dbReference>
<dbReference type="SUPFAM" id="SSF161084">
    <property type="entry name" value="MAPEG domain-like"/>
    <property type="match status" value="1"/>
</dbReference>
<feature type="transmembrane region" description="Helical" evidence="5">
    <location>
        <begin position="6"/>
        <end position="25"/>
    </location>
</feature>
<dbReference type="InterPro" id="IPR001129">
    <property type="entry name" value="Membr-assoc_MAPEG"/>
</dbReference>
<dbReference type="EMBL" id="BMFS01000011">
    <property type="protein sequence ID" value="GGH06141.1"/>
    <property type="molecule type" value="Genomic_DNA"/>
</dbReference>
<evidence type="ECO:0000256" key="1">
    <source>
        <dbReference type="ARBA" id="ARBA00004370"/>
    </source>
</evidence>
<keyword evidence="2 5" id="KW-0812">Transmembrane</keyword>
<keyword evidence="4 5" id="KW-0472">Membrane</keyword>
<evidence type="ECO:0000256" key="4">
    <source>
        <dbReference type="ARBA" id="ARBA00023136"/>
    </source>
</evidence>
<keyword evidence="3 5" id="KW-1133">Transmembrane helix</keyword>
<dbReference type="InterPro" id="IPR023352">
    <property type="entry name" value="MAPEG-like_dom_sf"/>
</dbReference>
<dbReference type="Gene3D" id="1.20.120.550">
    <property type="entry name" value="Membrane associated eicosanoid/glutathione metabolism-like domain"/>
    <property type="match status" value="1"/>
</dbReference>
<accession>A0ABQ1XYA1</accession>
<organism evidence="6 7">
    <name type="scientific">Glycocaulis albus</name>
    <dbReference type="NCBI Taxonomy" id="1382801"/>
    <lineage>
        <taxon>Bacteria</taxon>
        <taxon>Pseudomonadati</taxon>
        <taxon>Pseudomonadota</taxon>
        <taxon>Alphaproteobacteria</taxon>
        <taxon>Maricaulales</taxon>
        <taxon>Maricaulaceae</taxon>
        <taxon>Glycocaulis</taxon>
    </lineage>
</organism>
<feature type="transmembrane region" description="Helical" evidence="5">
    <location>
        <begin position="69"/>
        <end position="96"/>
    </location>
</feature>
<evidence type="ECO:0000313" key="6">
    <source>
        <dbReference type="EMBL" id="GGH06141.1"/>
    </source>
</evidence>